<dbReference type="EMBL" id="KB007960">
    <property type="protein sequence ID" value="ELR18112.1"/>
    <property type="molecule type" value="Genomic_DNA"/>
</dbReference>
<gene>
    <name evidence="2" type="ORF">ACA1_368130</name>
</gene>
<dbReference type="AlphaFoldDB" id="L8GYV7"/>
<dbReference type="OMA" id="DFTHTSH"/>
<feature type="compositionally biased region" description="Low complexity" evidence="1">
    <location>
        <begin position="303"/>
        <end position="341"/>
    </location>
</feature>
<evidence type="ECO:0000313" key="2">
    <source>
        <dbReference type="EMBL" id="ELR18112.1"/>
    </source>
</evidence>
<feature type="compositionally biased region" description="Low complexity" evidence="1">
    <location>
        <begin position="43"/>
        <end position="62"/>
    </location>
</feature>
<sequence length="405" mass="41352">MIKRGRPKGATAYPEHAVCIKCQVFRPKRRGYCDRCRPRNRGAAAKTAANPTINPATTITTSSPPPASSAGLTKLVSSEHQKQPRQDHDPMVIQNSYPPAVAGQSAGDNGPAASTSSAEAGSRGVKRQRHNAAPGGQQTAAQIRGKRRRTVSAPVSANNNNISGSANTNGRLATSLMMVSSAMQALERNRNVDVVSAYAAAGATAKDRKPGSSSSYYSTPGSAAHQLALLLPRSDGTAVDVVPLQFLSTASPTATAASSPSPALSSSGAASPTSSPSVTSSTHSLMSLANVSALAAARYPSPSSHSSSWSSSPPSSPPRQLLHSSSSPYSSPPSSSSSSLSFALPQPRASASHSSRAGDLVLPSLGSLALPRPALPLHFFPAHASAGLHLASMVAPAAPLRLAPN</sequence>
<protein>
    <submittedName>
        <fullName evidence="2">Uncharacterized protein</fullName>
    </submittedName>
</protein>
<feature type="compositionally biased region" description="Low complexity" evidence="1">
    <location>
        <begin position="156"/>
        <end position="166"/>
    </location>
</feature>
<dbReference type="VEuPathDB" id="AmoebaDB:ACA1_368130"/>
<reference evidence="2 3" key="1">
    <citation type="journal article" date="2013" name="Genome Biol.">
        <title>Genome of Acanthamoeba castellanii highlights extensive lateral gene transfer and early evolution of tyrosine kinase signaling.</title>
        <authorList>
            <person name="Clarke M."/>
            <person name="Lohan A.J."/>
            <person name="Liu B."/>
            <person name="Lagkouvardos I."/>
            <person name="Roy S."/>
            <person name="Zafar N."/>
            <person name="Bertelli C."/>
            <person name="Schilde C."/>
            <person name="Kianianmomeni A."/>
            <person name="Burglin T.R."/>
            <person name="Frech C."/>
            <person name="Turcotte B."/>
            <person name="Kopec K.O."/>
            <person name="Synnott J.M."/>
            <person name="Choo C."/>
            <person name="Paponov I."/>
            <person name="Finkler A."/>
            <person name="Soon Heng Tan C."/>
            <person name="Hutchins A.P."/>
            <person name="Weinmeier T."/>
            <person name="Rattei T."/>
            <person name="Chu J.S."/>
            <person name="Gimenez G."/>
            <person name="Irimia M."/>
            <person name="Rigden D.J."/>
            <person name="Fitzpatrick D.A."/>
            <person name="Lorenzo-Morales J."/>
            <person name="Bateman A."/>
            <person name="Chiu C.H."/>
            <person name="Tang P."/>
            <person name="Hegemann P."/>
            <person name="Fromm H."/>
            <person name="Raoult D."/>
            <person name="Greub G."/>
            <person name="Miranda-Saavedra D."/>
            <person name="Chen N."/>
            <person name="Nash P."/>
            <person name="Ginger M.L."/>
            <person name="Horn M."/>
            <person name="Schaap P."/>
            <person name="Caler L."/>
            <person name="Loftus B."/>
        </authorList>
    </citation>
    <scope>NUCLEOTIDE SEQUENCE [LARGE SCALE GENOMIC DNA]</scope>
    <source>
        <strain evidence="2 3">Neff</strain>
    </source>
</reference>
<feature type="region of interest" description="Disordered" evidence="1">
    <location>
        <begin position="303"/>
        <end position="356"/>
    </location>
</feature>
<accession>L8GYV7</accession>
<organism evidence="2 3">
    <name type="scientific">Acanthamoeba castellanii (strain ATCC 30010 / Neff)</name>
    <dbReference type="NCBI Taxonomy" id="1257118"/>
    <lineage>
        <taxon>Eukaryota</taxon>
        <taxon>Amoebozoa</taxon>
        <taxon>Discosea</taxon>
        <taxon>Longamoebia</taxon>
        <taxon>Centramoebida</taxon>
        <taxon>Acanthamoebidae</taxon>
        <taxon>Acanthamoeba</taxon>
    </lineage>
</organism>
<feature type="region of interest" description="Disordered" evidence="1">
    <location>
        <begin position="40"/>
        <end position="166"/>
    </location>
</feature>
<proteinExistence type="predicted"/>
<dbReference type="KEGG" id="acan:ACA1_368130"/>
<dbReference type="Proteomes" id="UP000011083">
    <property type="component" value="Unassembled WGS sequence"/>
</dbReference>
<feature type="region of interest" description="Disordered" evidence="1">
    <location>
        <begin position="252"/>
        <end position="281"/>
    </location>
</feature>
<evidence type="ECO:0000256" key="1">
    <source>
        <dbReference type="SAM" id="MobiDB-lite"/>
    </source>
</evidence>
<dbReference type="RefSeq" id="XP_004340132.1">
    <property type="nucleotide sequence ID" value="XM_004340084.1"/>
</dbReference>
<feature type="compositionally biased region" description="Basic and acidic residues" evidence="1">
    <location>
        <begin position="77"/>
        <end position="90"/>
    </location>
</feature>
<evidence type="ECO:0000313" key="3">
    <source>
        <dbReference type="Proteomes" id="UP000011083"/>
    </source>
</evidence>
<name>L8GYV7_ACACF</name>
<dbReference type="GeneID" id="14918903"/>
<keyword evidence="3" id="KW-1185">Reference proteome</keyword>